<keyword evidence="1 2" id="KW-0732">Signal</keyword>
<dbReference type="Gene3D" id="2.50.20.10">
    <property type="entry name" value="Lipoprotein localisation LolA/LolB/LppX"/>
    <property type="match status" value="1"/>
</dbReference>
<reference evidence="3 4" key="1">
    <citation type="submission" date="2020-08" db="EMBL/GenBank/DDBJ databases">
        <title>Genomic Encyclopedia of Type Strains, Phase IV (KMG-IV): sequencing the most valuable type-strain genomes for metagenomic binning, comparative biology and taxonomic classification.</title>
        <authorList>
            <person name="Goeker M."/>
        </authorList>
    </citation>
    <scope>NUCLEOTIDE SEQUENCE [LARGE SCALE GENOMIC DNA]</scope>
    <source>
        <strain evidence="3 4">DSM 101730</strain>
    </source>
</reference>
<organism evidence="3 4">
    <name type="scientific">Amaricoccus macauensis</name>
    <dbReference type="NCBI Taxonomy" id="57001"/>
    <lineage>
        <taxon>Bacteria</taxon>
        <taxon>Pseudomonadati</taxon>
        <taxon>Pseudomonadota</taxon>
        <taxon>Alphaproteobacteria</taxon>
        <taxon>Rhodobacterales</taxon>
        <taxon>Paracoccaceae</taxon>
        <taxon>Amaricoccus</taxon>
    </lineage>
</organism>
<feature type="chain" id="PRO_5032347011" evidence="2">
    <location>
        <begin position="29"/>
        <end position="217"/>
    </location>
</feature>
<name>A0A840SJL8_9RHOB</name>
<dbReference type="PANTHER" id="PTHR35869">
    <property type="entry name" value="OUTER-MEMBRANE LIPOPROTEIN CARRIER PROTEIN"/>
    <property type="match status" value="1"/>
</dbReference>
<comment type="caution">
    <text evidence="3">The sequence shown here is derived from an EMBL/GenBank/DDBJ whole genome shotgun (WGS) entry which is preliminary data.</text>
</comment>
<feature type="signal peptide" evidence="2">
    <location>
        <begin position="1"/>
        <end position="28"/>
    </location>
</feature>
<dbReference type="CDD" id="cd16325">
    <property type="entry name" value="LolA"/>
    <property type="match status" value="1"/>
</dbReference>
<dbReference type="PANTHER" id="PTHR35869:SF1">
    <property type="entry name" value="OUTER-MEMBRANE LIPOPROTEIN CARRIER PROTEIN"/>
    <property type="match status" value="1"/>
</dbReference>
<evidence type="ECO:0000313" key="4">
    <source>
        <dbReference type="Proteomes" id="UP000549457"/>
    </source>
</evidence>
<evidence type="ECO:0000256" key="2">
    <source>
        <dbReference type="SAM" id="SignalP"/>
    </source>
</evidence>
<dbReference type="Proteomes" id="UP000549457">
    <property type="component" value="Unassembled WGS sequence"/>
</dbReference>
<keyword evidence="4" id="KW-1185">Reference proteome</keyword>
<dbReference type="InterPro" id="IPR029046">
    <property type="entry name" value="LolA/LolB/LppX"/>
</dbReference>
<dbReference type="Pfam" id="PF03548">
    <property type="entry name" value="LolA"/>
    <property type="match status" value="1"/>
</dbReference>
<evidence type="ECO:0000313" key="3">
    <source>
        <dbReference type="EMBL" id="MBB5223309.1"/>
    </source>
</evidence>
<evidence type="ECO:0000256" key="1">
    <source>
        <dbReference type="ARBA" id="ARBA00022729"/>
    </source>
</evidence>
<gene>
    <name evidence="3" type="ORF">HNP73_003256</name>
</gene>
<dbReference type="SUPFAM" id="SSF89392">
    <property type="entry name" value="Prokaryotic lipoproteins and lipoprotein localization factors"/>
    <property type="match status" value="1"/>
</dbReference>
<keyword evidence="3" id="KW-0449">Lipoprotein</keyword>
<proteinExistence type="predicted"/>
<dbReference type="InterPro" id="IPR004564">
    <property type="entry name" value="OM_lipoprot_carrier_LolA-like"/>
</dbReference>
<dbReference type="AlphaFoldDB" id="A0A840SJL8"/>
<dbReference type="EMBL" id="JACHFM010000003">
    <property type="protein sequence ID" value="MBB5223309.1"/>
    <property type="molecule type" value="Genomic_DNA"/>
</dbReference>
<sequence length="217" mass="23334">MAGMITRRSLLAVALPSLALALPPVARAQQAAPKQVAPKQVDATAINTYLTGLRSAQGGFRQTNPNGSVQTGTFYLAKPGRIRFEYDTPKGAMVIADGSWVGVFDPKSNRNPTRYPLNSTPLGLLLRDRISLTEPGLVQGATRDDTATHITVVDPENPKAGSMVMSFSNEPIALTSWEITTQTGARTRVDITSLTPGVVPDRSLFNIELAATAYRKR</sequence>
<protein>
    <submittedName>
        <fullName evidence="3">Outer membrane lipoprotein-sorting protein</fullName>
    </submittedName>
</protein>
<accession>A0A840SJL8</accession>
<dbReference type="RefSeq" id="WP_184151894.1">
    <property type="nucleotide sequence ID" value="NZ_JACHFM010000003.1"/>
</dbReference>